<feature type="transmembrane region" description="Helical" evidence="7">
    <location>
        <begin position="386"/>
        <end position="408"/>
    </location>
</feature>
<comment type="caution">
    <text evidence="9">The sequence shown here is derived from an EMBL/GenBank/DDBJ whole genome shotgun (WGS) entry which is preliminary data.</text>
</comment>
<evidence type="ECO:0000256" key="2">
    <source>
        <dbReference type="ARBA" id="ARBA00022448"/>
    </source>
</evidence>
<dbReference type="PANTHER" id="PTHR11662:SF79">
    <property type="entry name" value="NA[+]-DEPENDENT INORGANIC PHOSPHATE COTRANSPORTER, ISOFORM A"/>
    <property type="match status" value="1"/>
</dbReference>
<evidence type="ECO:0000256" key="5">
    <source>
        <dbReference type="ARBA" id="ARBA00022989"/>
    </source>
</evidence>
<evidence type="ECO:0000256" key="7">
    <source>
        <dbReference type="SAM" id="Phobius"/>
    </source>
</evidence>
<feature type="transmembrane region" description="Helical" evidence="7">
    <location>
        <begin position="159"/>
        <end position="178"/>
    </location>
</feature>
<feature type="transmembrane region" description="Helical" evidence="7">
    <location>
        <begin position="877"/>
        <end position="896"/>
    </location>
</feature>
<dbReference type="GO" id="GO:0015293">
    <property type="term" value="F:symporter activity"/>
    <property type="evidence" value="ECO:0007669"/>
    <property type="project" value="UniProtKB-KW"/>
</dbReference>
<feature type="transmembrane region" description="Helical" evidence="7">
    <location>
        <begin position="953"/>
        <end position="971"/>
    </location>
</feature>
<accession>A0A6G0T2C1</accession>
<feature type="transmembrane region" description="Helical" evidence="7">
    <location>
        <begin position="211"/>
        <end position="228"/>
    </location>
</feature>
<dbReference type="GO" id="GO:0006820">
    <property type="term" value="P:monoatomic anion transport"/>
    <property type="evidence" value="ECO:0007669"/>
    <property type="project" value="TreeGrafter"/>
</dbReference>
<protein>
    <recommendedName>
        <fullName evidence="8">Major facilitator superfamily (MFS) profile domain-containing protein</fullName>
    </recommendedName>
</protein>
<name>A0A6G0T2C1_APHGL</name>
<dbReference type="SUPFAM" id="SSF103473">
    <property type="entry name" value="MFS general substrate transporter"/>
    <property type="match status" value="2"/>
</dbReference>
<proteinExistence type="predicted"/>
<evidence type="ECO:0000256" key="1">
    <source>
        <dbReference type="ARBA" id="ARBA00004141"/>
    </source>
</evidence>
<dbReference type="FunFam" id="1.20.1250.20:FF:000003">
    <property type="entry name" value="Solute carrier family 17 member 3"/>
    <property type="match status" value="1"/>
</dbReference>
<dbReference type="PROSITE" id="PS50850">
    <property type="entry name" value="MFS"/>
    <property type="match status" value="2"/>
</dbReference>
<dbReference type="InterPro" id="IPR036259">
    <property type="entry name" value="MFS_trans_sf"/>
</dbReference>
<keyword evidence="4" id="KW-0769">Symport</keyword>
<dbReference type="InterPro" id="IPR011701">
    <property type="entry name" value="MFS"/>
</dbReference>
<comment type="subcellular location">
    <subcellularLocation>
        <location evidence="1">Membrane</location>
        <topology evidence="1">Multi-pass membrane protein</topology>
    </subcellularLocation>
</comment>
<evidence type="ECO:0000259" key="8">
    <source>
        <dbReference type="PROSITE" id="PS50850"/>
    </source>
</evidence>
<feature type="domain" description="Major facilitator superfamily (MFS) profile" evidence="8">
    <location>
        <begin position="102"/>
        <end position="508"/>
    </location>
</feature>
<dbReference type="AlphaFoldDB" id="A0A6G0T2C1"/>
<dbReference type="OrthoDB" id="2985014at2759"/>
<feature type="transmembrane region" description="Helical" evidence="7">
    <location>
        <begin position="341"/>
        <end position="366"/>
    </location>
</feature>
<feature type="transmembrane region" description="Helical" evidence="7">
    <location>
        <begin position="485"/>
        <end position="503"/>
    </location>
</feature>
<evidence type="ECO:0000256" key="4">
    <source>
        <dbReference type="ARBA" id="ARBA00022847"/>
    </source>
</evidence>
<dbReference type="EMBL" id="VYZN01000065">
    <property type="protein sequence ID" value="KAE9524729.1"/>
    <property type="molecule type" value="Genomic_DNA"/>
</dbReference>
<feature type="transmembrane region" description="Helical" evidence="7">
    <location>
        <begin position="415"/>
        <end position="440"/>
    </location>
</feature>
<feature type="transmembrane region" description="Helical" evidence="7">
    <location>
        <begin position="738"/>
        <end position="758"/>
    </location>
</feature>
<feature type="domain" description="Major facilitator superfamily (MFS) profile" evidence="8">
    <location>
        <begin position="553"/>
        <end position="1002"/>
    </location>
</feature>
<feature type="transmembrane region" description="Helical" evidence="7">
    <location>
        <begin position="848"/>
        <end position="865"/>
    </location>
</feature>
<feature type="transmembrane region" description="Helical" evidence="7">
    <location>
        <begin position="185"/>
        <end position="205"/>
    </location>
</feature>
<feature type="transmembrane region" description="Helical" evidence="7">
    <location>
        <begin position="712"/>
        <end position="732"/>
    </location>
</feature>
<keyword evidence="10" id="KW-1185">Reference proteome</keyword>
<evidence type="ECO:0000313" key="10">
    <source>
        <dbReference type="Proteomes" id="UP000475862"/>
    </source>
</evidence>
<keyword evidence="5 7" id="KW-1133">Transmembrane helix</keyword>
<feature type="transmembrane region" description="Helical" evidence="7">
    <location>
        <begin position="649"/>
        <end position="668"/>
    </location>
</feature>
<feature type="transmembrane region" description="Helical" evidence="7">
    <location>
        <begin position="902"/>
        <end position="923"/>
    </location>
</feature>
<keyword evidence="2" id="KW-0813">Transport</keyword>
<feature type="transmembrane region" description="Helical" evidence="7">
    <location>
        <begin position="674"/>
        <end position="691"/>
    </location>
</feature>
<dbReference type="InterPro" id="IPR020846">
    <property type="entry name" value="MFS_dom"/>
</dbReference>
<feature type="transmembrane region" description="Helical" evidence="7">
    <location>
        <begin position="275"/>
        <end position="296"/>
    </location>
</feature>
<evidence type="ECO:0000256" key="6">
    <source>
        <dbReference type="ARBA" id="ARBA00023136"/>
    </source>
</evidence>
<feature type="transmembrane region" description="Helical" evidence="7">
    <location>
        <begin position="85"/>
        <end position="108"/>
    </location>
</feature>
<organism evidence="9 10">
    <name type="scientific">Aphis glycines</name>
    <name type="common">Soybean aphid</name>
    <dbReference type="NCBI Taxonomy" id="307491"/>
    <lineage>
        <taxon>Eukaryota</taxon>
        <taxon>Metazoa</taxon>
        <taxon>Ecdysozoa</taxon>
        <taxon>Arthropoda</taxon>
        <taxon>Hexapoda</taxon>
        <taxon>Insecta</taxon>
        <taxon>Pterygota</taxon>
        <taxon>Neoptera</taxon>
        <taxon>Paraneoptera</taxon>
        <taxon>Hemiptera</taxon>
        <taxon>Sternorrhyncha</taxon>
        <taxon>Aphidomorpha</taxon>
        <taxon>Aphidoidea</taxon>
        <taxon>Aphididae</taxon>
        <taxon>Aphidini</taxon>
        <taxon>Aphis</taxon>
        <taxon>Aphis</taxon>
    </lineage>
</organism>
<keyword evidence="6 7" id="KW-0472">Membrane</keyword>
<evidence type="ECO:0000313" key="9">
    <source>
        <dbReference type="EMBL" id="KAE9524729.1"/>
    </source>
</evidence>
<dbReference type="PANTHER" id="PTHR11662">
    <property type="entry name" value="SOLUTE CARRIER FAMILY 17"/>
    <property type="match status" value="1"/>
</dbReference>
<evidence type="ECO:0000256" key="3">
    <source>
        <dbReference type="ARBA" id="ARBA00022692"/>
    </source>
</evidence>
<reference evidence="9 10" key="1">
    <citation type="submission" date="2019-08" db="EMBL/GenBank/DDBJ databases">
        <title>The genome of the soybean aphid Biotype 1, its phylome, world population structure and adaptation to the North American continent.</title>
        <authorList>
            <person name="Giordano R."/>
            <person name="Donthu R.K."/>
            <person name="Hernandez A.G."/>
            <person name="Wright C.L."/>
            <person name="Zimin A.V."/>
        </authorList>
    </citation>
    <scope>NUCLEOTIDE SEQUENCE [LARGE SCALE GENOMIC DNA]</scope>
    <source>
        <tissue evidence="9">Whole aphids</tissue>
    </source>
</reference>
<dbReference type="InterPro" id="IPR050382">
    <property type="entry name" value="MFS_Na/Anion_cotransporter"/>
</dbReference>
<keyword evidence="3 7" id="KW-0812">Transmembrane</keyword>
<feature type="transmembrane region" description="Helical" evidence="7">
    <location>
        <begin position="549"/>
        <end position="568"/>
    </location>
</feature>
<dbReference type="GO" id="GO:0016020">
    <property type="term" value="C:membrane"/>
    <property type="evidence" value="ECO:0007669"/>
    <property type="project" value="UniProtKB-SubCell"/>
</dbReference>
<gene>
    <name evidence="9" type="ORF">AGLY_014779</name>
</gene>
<dbReference type="Gene3D" id="1.20.1250.20">
    <property type="entry name" value="MFS general substrate transporter like domains"/>
    <property type="match status" value="2"/>
</dbReference>
<feature type="transmembrane region" description="Helical" evidence="7">
    <location>
        <begin position="249"/>
        <end position="269"/>
    </location>
</feature>
<feature type="transmembrane region" description="Helical" evidence="7">
    <location>
        <begin position="446"/>
        <end position="473"/>
    </location>
</feature>
<sequence>MFSVWSSKKKFVQFVVHAHSYALITDLFNWLNPNSLTDHRKALELKFLSDLLFGNLSFSILHYINDEKRLNENTIKQERTVLWYMTFWGFAINYMFRMNINIAIVSMIKHSISKTNVTVIYECLRHTESLKSNSSIAQISSVDLNDNKFEWDEYQQNSVLGAFFTLHVIMQIPGGVLAQRYGTKTVFGISNGVAAILSFAVPASAKFNYKALVLVRIIQGLISGAAWPSMHTMTANWIPPHERSRFVSAYLGSSVGTAVTYIMCGYLIASFGWESVFYVSGGLGLLWAICWILLVYDTPAKHPTISIRERTYIENCLGKTIQTRSKPLSIPWKSLISSKVLWINLVTQAGGIWGLFTLAAQAPSYFNFVLGLNIKQTGLWSGMPHFVRWAFAFGFSNILQGFFILGLCYSGCNSLVAVIMLFSATAVNGAVSSGALAAVVDIAPNYAGVVQGIIGTVTATSGFISPFIVGYLTLHQQTLSQWCKVFHLSGAICIGTGLIYIFFGTSEIQKFNTYDDSISTEKELKLIEVENCIILIISYQLILTLKRTILWYMTFWGFGMNFMLRMNLNIAIVSMVRPTVKDGLKSEYIENRNALQNTSYLIDTNIDNDKYFEWDEHQQNMAKGSFFWLHMVLQIPGGLLAQKFGAKSIFGYSNGLVALLTCVIPLSAKFNFKALILIRIFQGLIAGLAWPSMQAMTGKWIPPHERSRFVSAYLGTSVGTAITYIVCGYLMDWLGWESVFYITGSIGLLWHVCWTLFIHDSPRTHPTITEKELKYIENSLGNSIVKNVSSSTPWKSILTSLPLIVNIISQIGYNWGMYTISLQAPTYFKFVLGFNLKQTGIWSGVPHLFLWPFAFSFGCLCDYLIKANIMSITNVRKLACVFSNIIHGLFILTFAYSGCNDIFVISNLVCAVVVSGAISSGALPGIVDLAPNFAGVLQGINGTIQTIEQWKKVFIVSAAFCSLTGIAFLIFGSSKLQKWNNEEQKDVAFELCMQSSSFIVCS</sequence>
<dbReference type="Proteomes" id="UP000475862">
    <property type="component" value="Unassembled WGS sequence"/>
</dbReference>
<dbReference type="Pfam" id="PF07690">
    <property type="entry name" value="MFS_1"/>
    <property type="match status" value="2"/>
</dbReference>